<organism evidence="2 3">
    <name type="scientific">Alkalicoccobacillus murimartini</name>
    <dbReference type="NCBI Taxonomy" id="171685"/>
    <lineage>
        <taxon>Bacteria</taxon>
        <taxon>Bacillati</taxon>
        <taxon>Bacillota</taxon>
        <taxon>Bacilli</taxon>
        <taxon>Bacillales</taxon>
        <taxon>Bacillaceae</taxon>
        <taxon>Alkalicoccobacillus</taxon>
    </lineage>
</organism>
<keyword evidence="2" id="KW-0560">Oxidoreductase</keyword>
<sequence length="70" mass="8044">MNKKTVLILAIVYMTVTLILNNVLQTAIGGFMMTLSLLAFVVLVIGSAYYIIKFHIKQFNYNHKNRHDIE</sequence>
<dbReference type="EMBL" id="JAUSUA010000010">
    <property type="protein sequence ID" value="MDQ0209266.1"/>
    <property type="molecule type" value="Genomic_DNA"/>
</dbReference>
<dbReference type="GO" id="GO:0004497">
    <property type="term" value="F:monooxygenase activity"/>
    <property type="evidence" value="ECO:0007669"/>
    <property type="project" value="UniProtKB-KW"/>
</dbReference>
<keyword evidence="1" id="KW-1133">Transmembrane helix</keyword>
<accession>A0ABT9YP66</accession>
<keyword evidence="1" id="KW-0812">Transmembrane</keyword>
<feature type="transmembrane region" description="Helical" evidence="1">
    <location>
        <begin position="7"/>
        <end position="24"/>
    </location>
</feature>
<evidence type="ECO:0000313" key="2">
    <source>
        <dbReference type="EMBL" id="MDQ0209266.1"/>
    </source>
</evidence>
<reference evidence="2 3" key="1">
    <citation type="submission" date="2023-07" db="EMBL/GenBank/DDBJ databases">
        <title>Genomic Encyclopedia of Type Strains, Phase IV (KMG-IV): sequencing the most valuable type-strain genomes for metagenomic binning, comparative biology and taxonomic classification.</title>
        <authorList>
            <person name="Goeker M."/>
        </authorList>
    </citation>
    <scope>NUCLEOTIDE SEQUENCE [LARGE SCALE GENOMIC DNA]</scope>
    <source>
        <strain evidence="2 3">DSM 19154</strain>
    </source>
</reference>
<feature type="transmembrane region" description="Helical" evidence="1">
    <location>
        <begin position="30"/>
        <end position="52"/>
    </location>
</feature>
<dbReference type="Proteomes" id="UP001225034">
    <property type="component" value="Unassembled WGS sequence"/>
</dbReference>
<keyword evidence="3" id="KW-1185">Reference proteome</keyword>
<proteinExistence type="predicted"/>
<keyword evidence="2" id="KW-0503">Monooxygenase</keyword>
<evidence type="ECO:0000313" key="3">
    <source>
        <dbReference type="Proteomes" id="UP001225034"/>
    </source>
</evidence>
<gene>
    <name evidence="2" type="ORF">J2S05_004107</name>
</gene>
<keyword evidence="1" id="KW-0472">Membrane</keyword>
<name>A0ABT9YP66_9BACI</name>
<comment type="caution">
    <text evidence="2">The sequence shown here is derived from an EMBL/GenBank/DDBJ whole genome shotgun (WGS) entry which is preliminary data.</text>
</comment>
<evidence type="ECO:0000256" key="1">
    <source>
        <dbReference type="SAM" id="Phobius"/>
    </source>
</evidence>
<protein>
    <submittedName>
        <fullName evidence="2">Antibiotic biosynthesis monooxygenase (ABM) superfamily enzyme</fullName>
    </submittedName>
</protein>